<comment type="caution">
    <text evidence="1">The sequence shown here is derived from an EMBL/GenBank/DDBJ whole genome shotgun (WGS) entry which is preliminary data.</text>
</comment>
<dbReference type="EMBL" id="AQRA01000001">
    <property type="protein sequence ID" value="EZH75858.1"/>
    <property type="molecule type" value="Genomic_DNA"/>
</dbReference>
<gene>
    <name evidence="1" type="ORF">ATO12_03450</name>
</gene>
<name>A0A023C1P7_9FLAO</name>
<keyword evidence="2" id="KW-1185">Reference proteome</keyword>
<protein>
    <submittedName>
        <fullName evidence="1">Uncharacterized protein</fullName>
    </submittedName>
</protein>
<dbReference type="Proteomes" id="UP000023541">
    <property type="component" value="Unassembled WGS sequence"/>
</dbReference>
<sequence length="76" mass="8828">MLHLQKAIHTYIAQFTTTQLSNIGTIKNYYSIHLIKDKIIIKVIVQKKLYPLSIPINDSLSEIDIDRILIKNHRGK</sequence>
<organism evidence="1 2">
    <name type="scientific">Aquimarina atlantica</name>
    <dbReference type="NCBI Taxonomy" id="1317122"/>
    <lineage>
        <taxon>Bacteria</taxon>
        <taxon>Pseudomonadati</taxon>
        <taxon>Bacteroidota</taxon>
        <taxon>Flavobacteriia</taxon>
        <taxon>Flavobacteriales</taxon>
        <taxon>Flavobacteriaceae</taxon>
        <taxon>Aquimarina</taxon>
    </lineage>
</organism>
<evidence type="ECO:0000313" key="1">
    <source>
        <dbReference type="EMBL" id="EZH75858.1"/>
    </source>
</evidence>
<dbReference type="AlphaFoldDB" id="A0A023C1P7"/>
<evidence type="ECO:0000313" key="2">
    <source>
        <dbReference type="Proteomes" id="UP000023541"/>
    </source>
</evidence>
<accession>A0A023C1P7</accession>
<proteinExistence type="predicted"/>
<dbReference type="RefSeq" id="WP_034238639.1">
    <property type="nucleotide sequence ID" value="NZ_AQRA01000001.1"/>
</dbReference>
<reference evidence="1 2" key="1">
    <citation type="submission" date="2014-04" db="EMBL/GenBank/DDBJ databases">
        <title>Aquimarina sp. 22II-S11-z7 Genome Sequencing.</title>
        <authorList>
            <person name="Lai Q."/>
        </authorList>
    </citation>
    <scope>NUCLEOTIDE SEQUENCE [LARGE SCALE GENOMIC DNA]</scope>
    <source>
        <strain evidence="1 2">22II-S11-z7</strain>
    </source>
</reference>